<feature type="region of interest" description="Disordered" evidence="2">
    <location>
        <begin position="445"/>
        <end position="506"/>
    </location>
</feature>
<feature type="region of interest" description="Disordered" evidence="2">
    <location>
        <begin position="767"/>
        <end position="788"/>
    </location>
</feature>
<dbReference type="OrthoDB" id="2989261at2759"/>
<feature type="region of interest" description="Disordered" evidence="2">
    <location>
        <begin position="51"/>
        <end position="70"/>
    </location>
</feature>
<dbReference type="EMBL" id="ML170204">
    <property type="protein sequence ID" value="TDL18753.1"/>
    <property type="molecule type" value="Genomic_DNA"/>
</dbReference>
<proteinExistence type="predicted"/>
<feature type="region of interest" description="Disordered" evidence="2">
    <location>
        <begin position="282"/>
        <end position="309"/>
    </location>
</feature>
<feature type="compositionally biased region" description="Low complexity" evidence="2">
    <location>
        <begin position="767"/>
        <end position="784"/>
    </location>
</feature>
<dbReference type="Proteomes" id="UP000294933">
    <property type="component" value="Unassembled WGS sequence"/>
</dbReference>
<dbReference type="AlphaFoldDB" id="A0A4Y7PTL9"/>
<feature type="coiled-coil region" evidence="1">
    <location>
        <begin position="732"/>
        <end position="766"/>
    </location>
</feature>
<protein>
    <submittedName>
        <fullName evidence="3">Uncharacterized protein</fullName>
    </submittedName>
</protein>
<feature type="compositionally biased region" description="Polar residues" evidence="2">
    <location>
        <begin position="449"/>
        <end position="460"/>
    </location>
</feature>
<keyword evidence="4" id="KW-1185">Reference proteome</keyword>
<evidence type="ECO:0000313" key="4">
    <source>
        <dbReference type="Proteomes" id="UP000294933"/>
    </source>
</evidence>
<sequence>MIVETFVDVLAFPRPLGDAEQSKRVEDVMKMARTTSACTYEIYSLLGQDSRFPVTPPKSRPKTQDKDDLERLERRQRHLLDAITALLTRGHETFAAVSTCFPANFDVLIKAEVAAVANPTLPPLRKGKKYRTGPKLPRVSLWQEVKSESEEVSTAALGWKCQQNHRLESHLTSIADFIHDYSVSVHNNNRAQMNRLVLSFHKYLVATCWAKMYRRVKKPASLALIYVLHSISDKTIRDRHPAYLSKNLMENDGDRSDERLLRYIDGSHGPTFLDELLKSRPPKLDENKQSGGPAEQGNGSKPGDTTDRFPHLSMALRKAGPATWTAEAAIEFHHLLVCTLIGQGRALFDLFDAMKLTRYWHRESHIDVTAKRVELLNVILNSRLMSHHLASLSELLKIPFESYSVQQHGMHLAIFYPDKMPTPPPTPPPTSTTVAENGVAVQGEEAEIRTSTHTPTTASDSGVAAQGEEAEICTPTPTPTTAGDSGVATQDEDEDEDSEMEEEYKAEPAIATDVLYAKLLAIYVRHREALGIITRLIKRKHLPLTLKFFLIDEPEARPSPVMADWRSTIEAAYTTLPELSRQEMALDVGAALRKAFLDPRNANTSRVRFLSASIFKDCDLKTLAPEKVLDKFTANYLFRGVFHCEAVIAALMAANLTDTLVADDPLNELIKAMDSSVIGVSKLTCPTCSIVLETLKKDVSRHGKAFPVEVRGSHHVVYACDIPPWIGEHNALQVLRQLREELHIALELLQNEYLRTEEELTRQRSLSIASSEGSVSGQSSCSEDSVTEVEMADTIYEDDTERVPRVKRLIARLDAEADKAEAERLAVKSNKSAANKFHPDEADMDQDSLRDRHRG</sequence>
<dbReference type="VEuPathDB" id="FungiDB:BD410DRAFT_792937"/>
<feature type="region of interest" description="Disordered" evidence="2">
    <location>
        <begin position="821"/>
        <end position="855"/>
    </location>
</feature>
<accession>A0A4Y7PTL9</accession>
<reference evidence="3 4" key="1">
    <citation type="submission" date="2018-06" db="EMBL/GenBank/DDBJ databases">
        <title>A transcriptomic atlas of mushroom development highlights an independent origin of complex multicellularity.</title>
        <authorList>
            <consortium name="DOE Joint Genome Institute"/>
            <person name="Krizsan K."/>
            <person name="Almasi E."/>
            <person name="Merenyi Z."/>
            <person name="Sahu N."/>
            <person name="Viragh M."/>
            <person name="Koszo T."/>
            <person name="Mondo S."/>
            <person name="Kiss B."/>
            <person name="Balint B."/>
            <person name="Kues U."/>
            <person name="Barry K."/>
            <person name="Hegedus J.C."/>
            <person name="Henrissat B."/>
            <person name="Johnson J."/>
            <person name="Lipzen A."/>
            <person name="Ohm R."/>
            <person name="Nagy I."/>
            <person name="Pangilinan J."/>
            <person name="Yan J."/>
            <person name="Xiong Y."/>
            <person name="Grigoriev I.V."/>
            <person name="Hibbett D.S."/>
            <person name="Nagy L.G."/>
        </authorList>
    </citation>
    <scope>NUCLEOTIDE SEQUENCE [LARGE SCALE GENOMIC DNA]</scope>
    <source>
        <strain evidence="3 4">SZMC22713</strain>
    </source>
</reference>
<organism evidence="3 4">
    <name type="scientific">Rickenella mellea</name>
    <dbReference type="NCBI Taxonomy" id="50990"/>
    <lineage>
        <taxon>Eukaryota</taxon>
        <taxon>Fungi</taxon>
        <taxon>Dikarya</taxon>
        <taxon>Basidiomycota</taxon>
        <taxon>Agaricomycotina</taxon>
        <taxon>Agaricomycetes</taxon>
        <taxon>Hymenochaetales</taxon>
        <taxon>Rickenellaceae</taxon>
        <taxon>Rickenella</taxon>
    </lineage>
</organism>
<evidence type="ECO:0000313" key="3">
    <source>
        <dbReference type="EMBL" id="TDL18753.1"/>
    </source>
</evidence>
<gene>
    <name evidence="3" type="ORF">BD410DRAFT_792937</name>
</gene>
<feature type="compositionally biased region" description="Acidic residues" evidence="2">
    <location>
        <begin position="490"/>
        <end position="504"/>
    </location>
</feature>
<evidence type="ECO:0000256" key="1">
    <source>
        <dbReference type="SAM" id="Coils"/>
    </source>
</evidence>
<keyword evidence="1" id="KW-0175">Coiled coil</keyword>
<name>A0A4Y7PTL9_9AGAM</name>
<evidence type="ECO:0000256" key="2">
    <source>
        <dbReference type="SAM" id="MobiDB-lite"/>
    </source>
</evidence>